<keyword evidence="3" id="KW-0969">Cilium</keyword>
<reference evidence="5 6" key="1">
    <citation type="journal article" date="2019" name="Sci. Rep.">
        <title>Orb-weaving spider Araneus ventricosus genome elucidates the spidroin gene catalogue.</title>
        <authorList>
            <person name="Kono N."/>
            <person name="Nakamura H."/>
            <person name="Ohtoshi R."/>
            <person name="Moran D.A.P."/>
            <person name="Shinohara A."/>
            <person name="Yoshida Y."/>
            <person name="Fujiwara M."/>
            <person name="Mori M."/>
            <person name="Tomita M."/>
            <person name="Arakawa K."/>
        </authorList>
    </citation>
    <scope>NUCLEOTIDE SEQUENCE [LARGE SCALE GENOMIC DNA]</scope>
</reference>
<organism evidence="5 6">
    <name type="scientific">Araneus ventricosus</name>
    <name type="common">Orbweaver spider</name>
    <name type="synonym">Epeira ventricosa</name>
    <dbReference type="NCBI Taxonomy" id="182803"/>
    <lineage>
        <taxon>Eukaryota</taxon>
        <taxon>Metazoa</taxon>
        <taxon>Ecdysozoa</taxon>
        <taxon>Arthropoda</taxon>
        <taxon>Chelicerata</taxon>
        <taxon>Arachnida</taxon>
        <taxon>Araneae</taxon>
        <taxon>Araneomorphae</taxon>
        <taxon>Entelegynae</taxon>
        <taxon>Araneoidea</taxon>
        <taxon>Araneidae</taxon>
        <taxon>Araneus</taxon>
    </lineage>
</organism>
<sequence length="89" mass="10498">MEERRQSRGEVVDAGPGYAYMIYVLMESLLDKLKLLNYDTEFSQEFKMKNINRHYFALQTNPGEQFFMFSSLAAWLIRKCGVKFDSPQE</sequence>
<evidence type="ECO:0000256" key="1">
    <source>
        <dbReference type="ARBA" id="ARBA00004138"/>
    </source>
</evidence>
<evidence type="ECO:0000313" key="5">
    <source>
        <dbReference type="EMBL" id="GBN19299.1"/>
    </source>
</evidence>
<protein>
    <submittedName>
        <fullName evidence="5">Intraflagellar transport protein 57</fullName>
    </submittedName>
</protein>
<dbReference type="OrthoDB" id="423881at2759"/>
<dbReference type="GO" id="GO:0030992">
    <property type="term" value="C:intraciliary transport particle B"/>
    <property type="evidence" value="ECO:0007669"/>
    <property type="project" value="TreeGrafter"/>
</dbReference>
<dbReference type="GO" id="GO:0005794">
    <property type="term" value="C:Golgi apparatus"/>
    <property type="evidence" value="ECO:0007669"/>
    <property type="project" value="TreeGrafter"/>
</dbReference>
<comment type="subcellular location">
    <subcellularLocation>
        <location evidence="1">Cell projection</location>
        <location evidence="1">Cilium</location>
    </subcellularLocation>
</comment>
<name>A0A4Y2LXV7_ARAVE</name>
<dbReference type="GO" id="GO:0042073">
    <property type="term" value="P:intraciliary transport"/>
    <property type="evidence" value="ECO:0007669"/>
    <property type="project" value="TreeGrafter"/>
</dbReference>
<dbReference type="PANTHER" id="PTHR16011">
    <property type="entry name" value="IFT57/HIPPI"/>
    <property type="match status" value="1"/>
</dbReference>
<dbReference type="Proteomes" id="UP000499080">
    <property type="component" value="Unassembled WGS sequence"/>
</dbReference>
<evidence type="ECO:0000256" key="2">
    <source>
        <dbReference type="ARBA" id="ARBA00009415"/>
    </source>
</evidence>
<evidence type="ECO:0000256" key="4">
    <source>
        <dbReference type="ARBA" id="ARBA00023273"/>
    </source>
</evidence>
<evidence type="ECO:0000256" key="3">
    <source>
        <dbReference type="ARBA" id="ARBA00023069"/>
    </source>
</evidence>
<accession>A0A4Y2LXV7</accession>
<dbReference type="EMBL" id="BGPR01006475">
    <property type="protein sequence ID" value="GBN19299.1"/>
    <property type="molecule type" value="Genomic_DNA"/>
</dbReference>
<dbReference type="AlphaFoldDB" id="A0A4Y2LXV7"/>
<keyword evidence="5" id="KW-0282">Flagellum</keyword>
<dbReference type="PANTHER" id="PTHR16011:SF0">
    <property type="entry name" value="INTRAFLAGELLAR TRANSPORT PROTEIN 57 HOMOLOG"/>
    <property type="match status" value="1"/>
</dbReference>
<dbReference type="Pfam" id="PF10498">
    <property type="entry name" value="IFT57"/>
    <property type="match status" value="1"/>
</dbReference>
<dbReference type="GO" id="GO:0005929">
    <property type="term" value="C:cilium"/>
    <property type="evidence" value="ECO:0007669"/>
    <property type="project" value="UniProtKB-SubCell"/>
</dbReference>
<dbReference type="GO" id="GO:1905515">
    <property type="term" value="P:non-motile cilium assembly"/>
    <property type="evidence" value="ECO:0007669"/>
    <property type="project" value="TreeGrafter"/>
</dbReference>
<keyword evidence="6" id="KW-1185">Reference proteome</keyword>
<comment type="similarity">
    <text evidence="2">Belongs to the IFT57 family.</text>
</comment>
<dbReference type="InterPro" id="IPR019530">
    <property type="entry name" value="Intra-flagellar_transport_57"/>
</dbReference>
<dbReference type="GO" id="GO:0005815">
    <property type="term" value="C:microtubule organizing center"/>
    <property type="evidence" value="ECO:0007669"/>
    <property type="project" value="TreeGrafter"/>
</dbReference>
<comment type="caution">
    <text evidence="5">The sequence shown here is derived from an EMBL/GenBank/DDBJ whole genome shotgun (WGS) entry which is preliminary data.</text>
</comment>
<evidence type="ECO:0000313" key="6">
    <source>
        <dbReference type="Proteomes" id="UP000499080"/>
    </source>
</evidence>
<gene>
    <name evidence="5" type="primary">IFT57</name>
    <name evidence="5" type="ORF">AVEN_167047_1</name>
</gene>
<keyword evidence="4" id="KW-0966">Cell projection</keyword>
<proteinExistence type="inferred from homology"/>
<feature type="non-terminal residue" evidence="5">
    <location>
        <position position="89"/>
    </location>
</feature>